<accession>A0A6P2DL43</accession>
<dbReference type="AlphaFoldDB" id="A0A6P2DL43"/>
<evidence type="ECO:0000313" key="2">
    <source>
        <dbReference type="Proteomes" id="UP000464178"/>
    </source>
</evidence>
<sequence>MPVPLAFAESNRAQTERLCKLVARLDASMLAVHLPNG</sequence>
<dbReference type="EMBL" id="LR593886">
    <property type="protein sequence ID" value="VTS01443.1"/>
    <property type="molecule type" value="Genomic_DNA"/>
</dbReference>
<reference evidence="1 2" key="1">
    <citation type="submission" date="2019-05" db="EMBL/GenBank/DDBJ databases">
        <authorList>
            <consortium name="Science for Life Laboratories"/>
        </authorList>
    </citation>
    <scope>NUCLEOTIDE SEQUENCE [LARGE SCALE GENOMIC DNA]</scope>
    <source>
        <strain evidence="1">Soil9</strain>
    </source>
</reference>
<gene>
    <name evidence="1" type="ORF">SOIL9_78480</name>
</gene>
<protein>
    <submittedName>
        <fullName evidence="1">Uncharacterized protein</fullName>
    </submittedName>
</protein>
<name>A0A6P2DL43_9BACT</name>
<dbReference type="KEGG" id="gms:SOIL9_78480"/>
<organism evidence="1 2">
    <name type="scientific">Gemmata massiliana</name>
    <dbReference type="NCBI Taxonomy" id="1210884"/>
    <lineage>
        <taxon>Bacteria</taxon>
        <taxon>Pseudomonadati</taxon>
        <taxon>Planctomycetota</taxon>
        <taxon>Planctomycetia</taxon>
        <taxon>Gemmatales</taxon>
        <taxon>Gemmataceae</taxon>
        <taxon>Gemmata</taxon>
    </lineage>
</organism>
<evidence type="ECO:0000313" key="1">
    <source>
        <dbReference type="EMBL" id="VTS01443.1"/>
    </source>
</evidence>
<keyword evidence="2" id="KW-1185">Reference proteome</keyword>
<dbReference type="Proteomes" id="UP000464178">
    <property type="component" value="Chromosome"/>
</dbReference>
<proteinExistence type="predicted"/>